<dbReference type="CDD" id="cd07503">
    <property type="entry name" value="HAD_HisB-N"/>
    <property type="match status" value="1"/>
</dbReference>
<comment type="similarity">
    <text evidence="2">Belongs to the GmhB family.</text>
</comment>
<comment type="caution">
    <text evidence="8">The sequence shown here is derived from an EMBL/GenBank/DDBJ whole genome shotgun (WGS) entry which is preliminary data.</text>
</comment>
<dbReference type="EMBL" id="DXAN01000007">
    <property type="protein sequence ID" value="HJA08292.1"/>
    <property type="molecule type" value="Genomic_DNA"/>
</dbReference>
<accession>A0A9D2HD90</accession>
<comment type="subcellular location">
    <subcellularLocation>
        <location evidence="1">Cytoplasm</location>
    </subcellularLocation>
</comment>
<dbReference type="Proteomes" id="UP000824225">
    <property type="component" value="Unassembled WGS sequence"/>
</dbReference>
<keyword evidence="4" id="KW-0479">Metal-binding</keyword>
<evidence type="ECO:0000256" key="3">
    <source>
        <dbReference type="ARBA" id="ARBA00022490"/>
    </source>
</evidence>
<dbReference type="PANTHER" id="PTHR42891:SF1">
    <property type="entry name" value="D-GLYCERO-BETA-D-MANNO-HEPTOSE-1,7-BISPHOSPHATE 7-PHOSPHATASE"/>
    <property type="match status" value="1"/>
</dbReference>
<dbReference type="InterPro" id="IPR006549">
    <property type="entry name" value="HAD-SF_hydro_IIIA"/>
</dbReference>
<gene>
    <name evidence="8" type="ORF">H9962_03765</name>
</gene>
<sequence>MSRLSHPIVPQALFLDRDGTVIEDRHYLCDPDGVALLPGVGEALKRMARAGVRLFLVTNQSGIGRGYFSEADFRACQARLDDLLRPYGVSFAEVRFCPHGPGEGCACRKPGTGMWEELRAARNLNPARCHMVGDKPEDLLFAINAGFAAAFLVRTGHGAESAVKLGLAPTDANRARITPQSLEAAGYPVPPHIVTRLECVPDLTAVAEATGL</sequence>
<keyword evidence="3" id="KW-0963">Cytoplasm</keyword>
<dbReference type="InterPro" id="IPR004446">
    <property type="entry name" value="Heptose_bisP_phosphatase"/>
</dbReference>
<keyword evidence="5 8" id="KW-0378">Hydrolase</keyword>
<name>A0A9D2HD90_9BACT</name>
<dbReference type="NCBIfam" id="TIGR01662">
    <property type="entry name" value="HAD-SF-IIIA"/>
    <property type="match status" value="1"/>
</dbReference>
<reference evidence="8" key="1">
    <citation type="journal article" date="2021" name="PeerJ">
        <title>Extensive microbial diversity within the chicken gut microbiome revealed by metagenomics and culture.</title>
        <authorList>
            <person name="Gilroy R."/>
            <person name="Ravi A."/>
            <person name="Getino M."/>
            <person name="Pursley I."/>
            <person name="Horton D.L."/>
            <person name="Alikhan N.F."/>
            <person name="Baker D."/>
            <person name="Gharbi K."/>
            <person name="Hall N."/>
            <person name="Watson M."/>
            <person name="Adriaenssens E.M."/>
            <person name="Foster-Nyarko E."/>
            <person name="Jarju S."/>
            <person name="Secka A."/>
            <person name="Antonio M."/>
            <person name="Oren A."/>
            <person name="Chaudhuri R.R."/>
            <person name="La Ragione R."/>
            <person name="Hildebrand F."/>
            <person name="Pallen M.J."/>
        </authorList>
    </citation>
    <scope>NUCLEOTIDE SEQUENCE</scope>
    <source>
        <strain evidence="8">CHK186-16707</strain>
    </source>
</reference>
<dbReference type="Gene3D" id="3.40.50.1000">
    <property type="entry name" value="HAD superfamily/HAD-like"/>
    <property type="match status" value="1"/>
</dbReference>
<evidence type="ECO:0000256" key="2">
    <source>
        <dbReference type="ARBA" id="ARBA00005628"/>
    </source>
</evidence>
<dbReference type="GO" id="GO:0005737">
    <property type="term" value="C:cytoplasm"/>
    <property type="evidence" value="ECO:0007669"/>
    <property type="project" value="UniProtKB-SubCell"/>
</dbReference>
<proteinExistence type="inferred from homology"/>
<dbReference type="InterPro" id="IPR023214">
    <property type="entry name" value="HAD_sf"/>
</dbReference>
<evidence type="ECO:0000256" key="4">
    <source>
        <dbReference type="ARBA" id="ARBA00022723"/>
    </source>
</evidence>
<dbReference type="GO" id="GO:0046872">
    <property type="term" value="F:metal ion binding"/>
    <property type="evidence" value="ECO:0007669"/>
    <property type="project" value="UniProtKB-KW"/>
</dbReference>
<dbReference type="SUPFAM" id="SSF56784">
    <property type="entry name" value="HAD-like"/>
    <property type="match status" value="1"/>
</dbReference>
<evidence type="ECO:0000256" key="5">
    <source>
        <dbReference type="ARBA" id="ARBA00022801"/>
    </source>
</evidence>
<dbReference type="InterPro" id="IPR006543">
    <property type="entry name" value="Histidinol-phos"/>
</dbReference>
<evidence type="ECO:0000256" key="6">
    <source>
        <dbReference type="ARBA" id="ARBA00023277"/>
    </source>
</evidence>
<organism evidence="8 9">
    <name type="scientific">Candidatus Mailhella merdigallinarum</name>
    <dbReference type="NCBI Taxonomy" id="2838658"/>
    <lineage>
        <taxon>Bacteria</taxon>
        <taxon>Pseudomonadati</taxon>
        <taxon>Thermodesulfobacteriota</taxon>
        <taxon>Desulfovibrionia</taxon>
        <taxon>Desulfovibrionales</taxon>
        <taxon>Desulfovibrionaceae</taxon>
        <taxon>Mailhella</taxon>
    </lineage>
</organism>
<evidence type="ECO:0000313" key="9">
    <source>
        <dbReference type="Proteomes" id="UP000824225"/>
    </source>
</evidence>
<dbReference type="GO" id="GO:0005975">
    <property type="term" value="P:carbohydrate metabolic process"/>
    <property type="evidence" value="ECO:0007669"/>
    <property type="project" value="InterPro"/>
</dbReference>
<dbReference type="InterPro" id="IPR036412">
    <property type="entry name" value="HAD-like_sf"/>
</dbReference>
<evidence type="ECO:0000256" key="7">
    <source>
        <dbReference type="ARBA" id="ARBA00031828"/>
    </source>
</evidence>
<dbReference type="GO" id="GO:0016791">
    <property type="term" value="F:phosphatase activity"/>
    <property type="evidence" value="ECO:0007669"/>
    <property type="project" value="InterPro"/>
</dbReference>
<dbReference type="NCBIfam" id="TIGR01656">
    <property type="entry name" value="Histidinol-ppas"/>
    <property type="match status" value="1"/>
</dbReference>
<dbReference type="Pfam" id="PF13242">
    <property type="entry name" value="Hydrolase_like"/>
    <property type="match status" value="1"/>
</dbReference>
<evidence type="ECO:0000313" key="8">
    <source>
        <dbReference type="EMBL" id="HJA08292.1"/>
    </source>
</evidence>
<dbReference type="AlphaFoldDB" id="A0A9D2HD90"/>
<reference evidence="8" key="2">
    <citation type="submission" date="2021-04" db="EMBL/GenBank/DDBJ databases">
        <authorList>
            <person name="Gilroy R."/>
        </authorList>
    </citation>
    <scope>NUCLEOTIDE SEQUENCE</scope>
    <source>
        <strain evidence="8">CHK186-16707</strain>
    </source>
</reference>
<keyword evidence="6" id="KW-0119">Carbohydrate metabolism</keyword>
<dbReference type="PANTHER" id="PTHR42891">
    <property type="entry name" value="D-GLYCERO-BETA-D-MANNO-HEPTOSE-1,7-BISPHOSPHATE 7-PHOSPHATASE"/>
    <property type="match status" value="1"/>
</dbReference>
<protein>
    <recommendedName>
        <fullName evidence="7">D,D-heptose 1,7-bisphosphate phosphatase</fullName>
    </recommendedName>
</protein>
<evidence type="ECO:0000256" key="1">
    <source>
        <dbReference type="ARBA" id="ARBA00004496"/>
    </source>
</evidence>